<gene>
    <name evidence="9" type="ORF">Q5P01_000419</name>
</gene>
<keyword evidence="7" id="KW-0175">Coiled coil</keyword>
<feature type="coiled-coil region" evidence="7">
    <location>
        <begin position="106"/>
        <end position="150"/>
    </location>
</feature>
<keyword evidence="4" id="KW-0677">Repeat</keyword>
<comment type="caution">
    <text evidence="9">The sequence shown here is derived from an EMBL/GenBank/DDBJ whole genome shotgun (WGS) entry which is preliminary data.</text>
</comment>
<evidence type="ECO:0000256" key="1">
    <source>
        <dbReference type="ARBA" id="ARBA00004123"/>
    </source>
</evidence>
<keyword evidence="5" id="KW-0508">mRNA splicing</keyword>
<dbReference type="SUPFAM" id="SSF48452">
    <property type="entry name" value="TPR-like"/>
    <property type="match status" value="1"/>
</dbReference>
<dbReference type="GO" id="GO:0071007">
    <property type="term" value="C:U2-type catalytic step 2 spliceosome"/>
    <property type="evidence" value="ECO:0007669"/>
    <property type="project" value="TreeGrafter"/>
</dbReference>
<keyword evidence="3" id="KW-0507">mRNA processing</keyword>
<reference evidence="9" key="1">
    <citation type="submission" date="2023-07" db="EMBL/GenBank/DDBJ databases">
        <title>Chromosome-level Genome Assembly of Striped Snakehead (Channa striata).</title>
        <authorList>
            <person name="Liu H."/>
        </authorList>
    </citation>
    <scope>NUCLEOTIDE SEQUENCE</scope>
    <source>
        <strain evidence="9">Gz</strain>
        <tissue evidence="9">Muscle</tissue>
    </source>
</reference>
<dbReference type="EMBL" id="JAUPFM010000242">
    <property type="protein sequence ID" value="KAK2810268.1"/>
    <property type="molecule type" value="Genomic_DNA"/>
</dbReference>
<evidence type="ECO:0000313" key="9">
    <source>
        <dbReference type="EMBL" id="KAK2810268.1"/>
    </source>
</evidence>
<evidence type="ECO:0000256" key="8">
    <source>
        <dbReference type="SAM" id="MobiDB-lite"/>
    </source>
</evidence>
<dbReference type="InterPro" id="IPR003107">
    <property type="entry name" value="HAT"/>
</dbReference>
<dbReference type="PANTHER" id="PTHR11246">
    <property type="entry name" value="PRE-MRNA SPLICING FACTOR"/>
    <property type="match status" value="1"/>
</dbReference>
<evidence type="ECO:0000313" key="10">
    <source>
        <dbReference type="Proteomes" id="UP001187415"/>
    </source>
</evidence>
<evidence type="ECO:0000256" key="6">
    <source>
        <dbReference type="ARBA" id="ARBA00023242"/>
    </source>
</evidence>
<comment type="subcellular location">
    <subcellularLocation>
        <location evidence="1">Nucleus</location>
    </subcellularLocation>
</comment>
<accession>A0AA88IGD6</accession>
<evidence type="ECO:0000256" key="5">
    <source>
        <dbReference type="ARBA" id="ARBA00023187"/>
    </source>
</evidence>
<dbReference type="Gene3D" id="1.25.40.10">
    <property type="entry name" value="Tetratricopeptide repeat domain"/>
    <property type="match status" value="1"/>
</dbReference>
<comment type="similarity">
    <text evidence="2">Belongs to the crooked-neck family.</text>
</comment>
<dbReference type="GO" id="GO:0071011">
    <property type="term" value="C:precatalytic spliceosome"/>
    <property type="evidence" value="ECO:0007669"/>
    <property type="project" value="TreeGrafter"/>
</dbReference>
<dbReference type="GO" id="GO:0071014">
    <property type="term" value="C:post-mRNA release spliceosomal complex"/>
    <property type="evidence" value="ECO:0007669"/>
    <property type="project" value="TreeGrafter"/>
</dbReference>
<dbReference type="GO" id="GO:0000245">
    <property type="term" value="P:spliceosomal complex assembly"/>
    <property type="evidence" value="ECO:0007669"/>
    <property type="project" value="TreeGrafter"/>
</dbReference>
<evidence type="ECO:0000256" key="2">
    <source>
        <dbReference type="ARBA" id="ARBA00008644"/>
    </source>
</evidence>
<dbReference type="PANTHER" id="PTHR11246:SF3">
    <property type="entry name" value="CROOKED NECK-LIKE PROTEIN 1"/>
    <property type="match status" value="1"/>
</dbReference>
<proteinExistence type="inferred from homology"/>
<keyword evidence="6" id="KW-0539">Nucleus</keyword>
<name>A0AA88IGD6_CHASR</name>
<organism evidence="9 10">
    <name type="scientific">Channa striata</name>
    <name type="common">Snakehead murrel</name>
    <name type="synonym">Ophicephalus striatus</name>
    <dbReference type="NCBI Taxonomy" id="64152"/>
    <lineage>
        <taxon>Eukaryota</taxon>
        <taxon>Metazoa</taxon>
        <taxon>Chordata</taxon>
        <taxon>Craniata</taxon>
        <taxon>Vertebrata</taxon>
        <taxon>Euteleostomi</taxon>
        <taxon>Actinopterygii</taxon>
        <taxon>Neopterygii</taxon>
        <taxon>Teleostei</taxon>
        <taxon>Neoteleostei</taxon>
        <taxon>Acanthomorphata</taxon>
        <taxon>Anabantaria</taxon>
        <taxon>Anabantiformes</taxon>
        <taxon>Channoidei</taxon>
        <taxon>Channidae</taxon>
        <taxon>Channa</taxon>
    </lineage>
</organism>
<dbReference type="InterPro" id="IPR045075">
    <property type="entry name" value="Syf1-like"/>
</dbReference>
<evidence type="ECO:0000256" key="7">
    <source>
        <dbReference type="SAM" id="Coils"/>
    </source>
</evidence>
<feature type="region of interest" description="Disordered" evidence="8">
    <location>
        <begin position="1"/>
        <end position="28"/>
    </location>
</feature>
<dbReference type="InterPro" id="IPR011990">
    <property type="entry name" value="TPR-like_helical_dom_sf"/>
</dbReference>
<keyword evidence="10" id="KW-1185">Reference proteome</keyword>
<protein>
    <submittedName>
        <fullName evidence="9">Uncharacterized protein</fullName>
    </submittedName>
</protein>
<evidence type="ECO:0000256" key="4">
    <source>
        <dbReference type="ARBA" id="ARBA00022737"/>
    </source>
</evidence>
<dbReference type="GO" id="GO:0000974">
    <property type="term" value="C:Prp19 complex"/>
    <property type="evidence" value="ECO:0007669"/>
    <property type="project" value="TreeGrafter"/>
</dbReference>
<dbReference type="SMART" id="SM00386">
    <property type="entry name" value="HAT"/>
    <property type="match status" value="2"/>
</dbReference>
<sequence length="284" mass="32205">MCGEDTGNGTEVRRAGAAATNRGSAEDGAVEKVEMLEIRVADLERQLEEQSHTETETEQLNQLSEELQCVRGEKEAVLLEQNAGAQGSAQEGERLLSVITCLTVERDQLRMDLQTATEKKALLQSLKDLLQQQKQNMADAEKLHEQMKSDFAEQVKNKAPHDVQITAEQLLREATVGELDLLPPSPEQKRKGFEDNIRKNRTVISNWIKYAQWEESLKEIQRARSIYCGAGCRSPQRHPVAEVQVHVHGGDAGNVTGCRQVFERWMEWEPDEQAWHSYINFELR</sequence>
<evidence type="ECO:0000256" key="3">
    <source>
        <dbReference type="ARBA" id="ARBA00022664"/>
    </source>
</evidence>
<dbReference type="AlphaFoldDB" id="A0AA88IGD6"/>
<dbReference type="Proteomes" id="UP001187415">
    <property type="component" value="Unassembled WGS sequence"/>
</dbReference>